<proteinExistence type="predicted"/>
<dbReference type="PANTHER" id="PTHR46400">
    <property type="entry name" value="RING/U-BOX SUPERFAMILY PROTEIN"/>
    <property type="match status" value="1"/>
</dbReference>
<evidence type="ECO:0000256" key="3">
    <source>
        <dbReference type="SAM" id="Phobius"/>
    </source>
</evidence>
<dbReference type="PROSITE" id="PS50089">
    <property type="entry name" value="ZF_RING_2"/>
    <property type="match status" value="1"/>
</dbReference>
<dbReference type="InterPro" id="IPR033276">
    <property type="entry name" value="BB"/>
</dbReference>
<feature type="region of interest" description="Disordered" evidence="2">
    <location>
        <begin position="88"/>
        <end position="140"/>
    </location>
</feature>
<keyword evidence="6" id="KW-1185">Reference proteome</keyword>
<dbReference type="InterPro" id="IPR001841">
    <property type="entry name" value="Znf_RING"/>
</dbReference>
<evidence type="ECO:0000256" key="2">
    <source>
        <dbReference type="SAM" id="MobiDB-lite"/>
    </source>
</evidence>
<organism evidence="5 6">
    <name type="scientific">Rhynchospora pubera</name>
    <dbReference type="NCBI Taxonomy" id="906938"/>
    <lineage>
        <taxon>Eukaryota</taxon>
        <taxon>Viridiplantae</taxon>
        <taxon>Streptophyta</taxon>
        <taxon>Embryophyta</taxon>
        <taxon>Tracheophyta</taxon>
        <taxon>Spermatophyta</taxon>
        <taxon>Magnoliopsida</taxon>
        <taxon>Liliopsida</taxon>
        <taxon>Poales</taxon>
        <taxon>Cyperaceae</taxon>
        <taxon>Cyperoideae</taxon>
        <taxon>Rhynchosporeae</taxon>
        <taxon>Rhynchospora</taxon>
    </lineage>
</organism>
<accession>A0AAV8GPZ7</accession>
<protein>
    <submittedName>
        <fullName evidence="5">RING/U-box superfamily protein</fullName>
    </submittedName>
</protein>
<dbReference type="GO" id="GO:0004842">
    <property type="term" value="F:ubiquitin-protein transferase activity"/>
    <property type="evidence" value="ECO:0007669"/>
    <property type="project" value="InterPro"/>
</dbReference>
<feature type="transmembrane region" description="Helical" evidence="3">
    <location>
        <begin position="223"/>
        <end position="240"/>
    </location>
</feature>
<keyword evidence="1" id="KW-0863">Zinc-finger</keyword>
<sequence>MAVELEIKGKNQFTVHYANSPPPRAIDRRFDRSGSDNFDLVLAEVLQSQESFYKNETGESSSRGRIVHSTEIEALLALDEAIARRMQEKEMDKSLSDSETEDLACVESPSESDSDSEAGDSPRTSNSVEVTRQDNIDPDNMTYEELQRLGEEVGNENRGLSDELISYLETTKYKTGFFSKKGKHDECVICQEEYRNREKLIILPCRHNFHESCITKWLKIEKVTVMFNLLFTVVLLFIVQY</sequence>
<dbReference type="GO" id="GO:0031624">
    <property type="term" value="F:ubiquitin conjugating enzyme binding"/>
    <property type="evidence" value="ECO:0007669"/>
    <property type="project" value="TreeGrafter"/>
</dbReference>
<dbReference type="GO" id="GO:0008270">
    <property type="term" value="F:zinc ion binding"/>
    <property type="evidence" value="ECO:0007669"/>
    <property type="project" value="UniProtKB-KW"/>
</dbReference>
<dbReference type="PANTHER" id="PTHR46400:SF5">
    <property type="entry name" value="RING-TYPE DOMAIN-CONTAINING PROTEIN"/>
    <property type="match status" value="1"/>
</dbReference>
<keyword evidence="1" id="KW-0479">Metal-binding</keyword>
<dbReference type="Gene3D" id="3.30.40.10">
    <property type="entry name" value="Zinc/RING finger domain, C3HC4 (zinc finger)"/>
    <property type="match status" value="1"/>
</dbReference>
<keyword evidence="3" id="KW-0812">Transmembrane</keyword>
<name>A0AAV8GPZ7_9POAL</name>
<evidence type="ECO:0000313" key="5">
    <source>
        <dbReference type="EMBL" id="KAJ4806394.1"/>
    </source>
</evidence>
<dbReference type="AlphaFoldDB" id="A0AAV8GPZ7"/>
<evidence type="ECO:0000256" key="1">
    <source>
        <dbReference type="PROSITE-ProRule" id="PRU00175"/>
    </source>
</evidence>
<dbReference type="SUPFAM" id="SSF57850">
    <property type="entry name" value="RING/U-box"/>
    <property type="match status" value="1"/>
</dbReference>
<dbReference type="SMART" id="SM00184">
    <property type="entry name" value="RING"/>
    <property type="match status" value="1"/>
</dbReference>
<dbReference type="FunFam" id="3.30.40.10:FF:000226">
    <property type="entry name" value="E3 ubiquitin ligase BIG BROTHER"/>
    <property type="match status" value="1"/>
</dbReference>
<dbReference type="Proteomes" id="UP001140206">
    <property type="component" value="Chromosome 1"/>
</dbReference>
<gene>
    <name evidence="5" type="ORF">LUZ62_018960</name>
</gene>
<keyword evidence="3" id="KW-0472">Membrane</keyword>
<dbReference type="EMBL" id="JAMFTS010000001">
    <property type="protein sequence ID" value="KAJ4806394.1"/>
    <property type="molecule type" value="Genomic_DNA"/>
</dbReference>
<evidence type="ECO:0000259" key="4">
    <source>
        <dbReference type="PROSITE" id="PS50089"/>
    </source>
</evidence>
<reference evidence="5" key="1">
    <citation type="submission" date="2022-08" db="EMBL/GenBank/DDBJ databases">
        <authorList>
            <person name="Marques A."/>
        </authorList>
    </citation>
    <scope>NUCLEOTIDE SEQUENCE</scope>
    <source>
        <strain evidence="5">RhyPub2mFocal</strain>
        <tissue evidence="5">Leaves</tissue>
    </source>
</reference>
<feature type="domain" description="RING-type" evidence="4">
    <location>
        <begin position="187"/>
        <end position="217"/>
    </location>
</feature>
<dbReference type="InterPro" id="IPR013083">
    <property type="entry name" value="Znf_RING/FYVE/PHD"/>
</dbReference>
<keyword evidence="3" id="KW-1133">Transmembrane helix</keyword>
<dbReference type="GO" id="GO:0046621">
    <property type="term" value="P:negative regulation of organ growth"/>
    <property type="evidence" value="ECO:0007669"/>
    <property type="project" value="InterPro"/>
</dbReference>
<comment type="caution">
    <text evidence="5">The sequence shown here is derived from an EMBL/GenBank/DDBJ whole genome shotgun (WGS) entry which is preliminary data.</text>
</comment>
<feature type="compositionally biased region" description="Acidic residues" evidence="2">
    <location>
        <begin position="98"/>
        <end position="118"/>
    </location>
</feature>
<keyword evidence="1" id="KW-0862">Zinc</keyword>
<dbReference type="Pfam" id="PF13639">
    <property type="entry name" value="zf-RING_2"/>
    <property type="match status" value="1"/>
</dbReference>
<evidence type="ECO:0000313" key="6">
    <source>
        <dbReference type="Proteomes" id="UP001140206"/>
    </source>
</evidence>
<dbReference type="GO" id="GO:0016567">
    <property type="term" value="P:protein ubiquitination"/>
    <property type="evidence" value="ECO:0007669"/>
    <property type="project" value="InterPro"/>
</dbReference>